<evidence type="ECO:0000256" key="3">
    <source>
        <dbReference type="PIRSR" id="PIRSR610905-1"/>
    </source>
</evidence>
<evidence type="ECO:0000313" key="6">
    <source>
        <dbReference type="Proteomes" id="UP000198757"/>
    </source>
</evidence>
<feature type="binding site" evidence="4">
    <location>
        <position position="246"/>
    </location>
    <ligand>
        <name>substrate</name>
    </ligand>
</feature>
<gene>
    <name evidence="5" type="ORF">SAMN04487894_11230</name>
</gene>
<feature type="active site" description="Proton donor" evidence="3">
    <location>
        <position position="174"/>
    </location>
</feature>
<keyword evidence="1 5" id="KW-0378">Hydrolase</keyword>
<dbReference type="EMBL" id="FMZO01000012">
    <property type="protein sequence ID" value="SDD69412.1"/>
    <property type="molecule type" value="Genomic_DNA"/>
</dbReference>
<sequence length="395" mass="44528">MKRFFQSGIVAGLMCCFLNAGAQKDMRALIRKDEAFAASQYKLLMKNVPADKMPQNYDPAKDQLVASATDWWTSGFYPGTLWLIYKATKDPQILAEAKKRLVLEEPIQYYTGNHDIGFMIFCSFGNAYAITKDPRYKKVILTAAETATKRYKPGMKAIQSWNKSKKFNAPVIIDNMMNLELLEWASRNGGSKRLAEIAENHANTTLKNHFRPDGSSYHAVDYDTATGAVLKKVTHQGYADESAWARGQAWGLYGYTMMYRFTKKPEYLAQAHKIAAFILNHPNLPKDKVPYWDFNAPDIPDAPRDVSAAAVMASALLELAQYSNQKQKAAYIADAAIMIRSMSARYKSQPGGSKGFILTQSVGHLPGKSEVNVSLSYADYYYMEALERYKEWILK</sequence>
<dbReference type="GO" id="GO:0000272">
    <property type="term" value="P:polysaccharide catabolic process"/>
    <property type="evidence" value="ECO:0007669"/>
    <property type="project" value="TreeGrafter"/>
</dbReference>
<dbReference type="InterPro" id="IPR010905">
    <property type="entry name" value="Glyco_hydro_88"/>
</dbReference>
<dbReference type="InterPro" id="IPR052369">
    <property type="entry name" value="UG_Glycosaminoglycan_Hydrolase"/>
</dbReference>
<dbReference type="PANTHER" id="PTHR36845">
    <property type="entry name" value="HYDROLASE, PUTATIVE (AFU_ORTHOLOGUE AFUA_7G05090)-RELATED"/>
    <property type="match status" value="1"/>
</dbReference>
<dbReference type="InterPro" id="IPR008928">
    <property type="entry name" value="6-hairpin_glycosidase_sf"/>
</dbReference>
<evidence type="ECO:0000256" key="1">
    <source>
        <dbReference type="ARBA" id="ARBA00022801"/>
    </source>
</evidence>
<dbReference type="AlphaFoldDB" id="A0A1G6WU55"/>
<feature type="active site" description="Nucleophile" evidence="3">
    <location>
        <position position="115"/>
    </location>
</feature>
<accession>A0A1G6WU55</accession>
<dbReference type="SUPFAM" id="SSF48208">
    <property type="entry name" value="Six-hairpin glycosidases"/>
    <property type="match status" value="1"/>
</dbReference>
<dbReference type="PANTHER" id="PTHR36845:SF1">
    <property type="entry name" value="HYDROLASE, PUTATIVE (AFU_ORTHOLOGUE AFUA_7G05090)-RELATED"/>
    <property type="match status" value="1"/>
</dbReference>
<feature type="binding site" evidence="4">
    <location>
        <position position="250"/>
    </location>
    <ligand>
        <name>substrate</name>
    </ligand>
</feature>
<evidence type="ECO:0000256" key="2">
    <source>
        <dbReference type="ARBA" id="ARBA00038358"/>
    </source>
</evidence>
<feature type="binding site" evidence="4">
    <location>
        <position position="174"/>
    </location>
    <ligand>
        <name>substrate</name>
    </ligand>
</feature>
<dbReference type="Pfam" id="PF07470">
    <property type="entry name" value="Glyco_hydro_88"/>
    <property type="match status" value="1"/>
</dbReference>
<organism evidence="5 6">
    <name type="scientific">Niabella drilacis (strain DSM 25811 / CCM 8410 / CCUG 62505 / LMG 26954 / E90)</name>
    <dbReference type="NCBI Taxonomy" id="1285928"/>
    <lineage>
        <taxon>Bacteria</taxon>
        <taxon>Pseudomonadati</taxon>
        <taxon>Bacteroidota</taxon>
        <taxon>Chitinophagia</taxon>
        <taxon>Chitinophagales</taxon>
        <taxon>Chitinophagaceae</taxon>
        <taxon>Niabella</taxon>
    </lineage>
</organism>
<feature type="binding site" evidence="4">
    <location>
        <position position="115"/>
    </location>
    <ligand>
        <name>substrate</name>
    </ligand>
</feature>
<comment type="similarity">
    <text evidence="2">Belongs to the glycosyl hydrolase 88 family.</text>
</comment>
<dbReference type="Proteomes" id="UP000198757">
    <property type="component" value="Unassembled WGS sequence"/>
</dbReference>
<dbReference type="GO" id="GO:0052757">
    <property type="term" value="F:chondroitin hydrolase activity"/>
    <property type="evidence" value="ECO:0007669"/>
    <property type="project" value="TreeGrafter"/>
</dbReference>
<protein>
    <submittedName>
        <fullName evidence="5">Glycosyl Hydrolase Family 88</fullName>
    </submittedName>
</protein>
<dbReference type="Gene3D" id="1.50.10.10">
    <property type="match status" value="1"/>
</dbReference>
<name>A0A1G6WU55_NIADE</name>
<dbReference type="RefSeq" id="WP_245729273.1">
    <property type="nucleotide sequence ID" value="NZ_FMZO01000012.1"/>
</dbReference>
<evidence type="ECO:0000256" key="4">
    <source>
        <dbReference type="PIRSR" id="PIRSR610905-2"/>
    </source>
</evidence>
<feature type="binding site" evidence="4">
    <location>
        <position position="234"/>
    </location>
    <ligand>
        <name>substrate</name>
    </ligand>
</feature>
<keyword evidence="6" id="KW-1185">Reference proteome</keyword>
<evidence type="ECO:0000313" key="5">
    <source>
        <dbReference type="EMBL" id="SDD69412.1"/>
    </source>
</evidence>
<reference evidence="6" key="1">
    <citation type="submission" date="2016-10" db="EMBL/GenBank/DDBJ databases">
        <authorList>
            <person name="Varghese N."/>
            <person name="Submissions S."/>
        </authorList>
    </citation>
    <scope>NUCLEOTIDE SEQUENCE [LARGE SCALE GENOMIC DNA]</scope>
    <source>
        <strain evidence="6">DSM 25811 / CCM 8410 / LMG 26954 / E90</strain>
    </source>
</reference>
<proteinExistence type="inferred from homology"/>
<dbReference type="InterPro" id="IPR012341">
    <property type="entry name" value="6hp_glycosidase-like_sf"/>
</dbReference>
<dbReference type="STRING" id="1285928.SAMN04487894_11230"/>